<reference evidence="1 2" key="1">
    <citation type="submission" date="2018-06" db="EMBL/GenBank/DDBJ databases">
        <authorList>
            <consortium name="Pathogen Informatics"/>
            <person name="Doyle S."/>
        </authorList>
    </citation>
    <scope>NUCLEOTIDE SEQUENCE [LARGE SCALE GENOMIC DNA]</scope>
    <source>
        <strain evidence="1 2">NCTC10899</strain>
    </source>
</reference>
<sequence>MCKTTLFTASILASLLLSGCDKDFASLTFENSLSARRDMSGEIAPRHREALADLFGANGIDPAIIGMRTKNPQGTIIVLSEPFFGGLEPAQKQVLQKALQSIIDARGKPVGLTLTLHPQNMQDASDSDKRKAAELPEQYHLKITLGEAEVAVRFGISDVLDAALQQQTTMNTEGFCAVTAESEATLPFNQLVTRVNDDGSLSYMLQGGYSHPGFPQELPVDVQFDDPELQFLLEQGKISLVPPINTFQALKQKTPFSITTGSLGEIQHEAGKLDYMSMNSLKVKCSDMTTALGRPFTYHMGVSTDQLTSVRFY</sequence>
<dbReference type="RefSeq" id="WP_115290260.1">
    <property type="nucleotide sequence ID" value="NZ_CBCRWL010000004.1"/>
</dbReference>
<protein>
    <submittedName>
        <fullName evidence="1">Putative lipoprotein</fullName>
    </submittedName>
</protein>
<dbReference type="PROSITE" id="PS51257">
    <property type="entry name" value="PROKAR_LIPOPROTEIN"/>
    <property type="match status" value="1"/>
</dbReference>
<evidence type="ECO:0000313" key="1">
    <source>
        <dbReference type="EMBL" id="SUD37581.1"/>
    </source>
</evidence>
<keyword evidence="1" id="KW-0449">Lipoprotein</keyword>
<name>A0A379INA6_ECTME</name>
<gene>
    <name evidence="1" type="ORF">NCTC10899_00337</name>
</gene>
<accession>A0A379INA6</accession>
<dbReference type="Proteomes" id="UP000254260">
    <property type="component" value="Unassembled WGS sequence"/>
</dbReference>
<evidence type="ECO:0000313" key="2">
    <source>
        <dbReference type="Proteomes" id="UP000254260"/>
    </source>
</evidence>
<organism evidence="1 2">
    <name type="scientific">Ectopseudomonas mendocina</name>
    <name type="common">Pseudomonas mendocina</name>
    <dbReference type="NCBI Taxonomy" id="300"/>
    <lineage>
        <taxon>Bacteria</taxon>
        <taxon>Pseudomonadati</taxon>
        <taxon>Pseudomonadota</taxon>
        <taxon>Gammaproteobacteria</taxon>
        <taxon>Pseudomonadales</taxon>
        <taxon>Pseudomonadaceae</taxon>
        <taxon>Ectopseudomonas</taxon>
    </lineage>
</organism>
<dbReference type="OrthoDB" id="7060267at2"/>
<dbReference type="AlphaFoldDB" id="A0A379INA6"/>
<proteinExistence type="predicted"/>
<dbReference type="EMBL" id="UGUU01000001">
    <property type="protein sequence ID" value="SUD37581.1"/>
    <property type="molecule type" value="Genomic_DNA"/>
</dbReference>